<dbReference type="AlphaFoldDB" id="A0A9X3IU06"/>
<organism evidence="3 4">
    <name type="scientific">Parathalassolituus penaei</name>
    <dbReference type="NCBI Taxonomy" id="2997323"/>
    <lineage>
        <taxon>Bacteria</taxon>
        <taxon>Pseudomonadati</taxon>
        <taxon>Pseudomonadota</taxon>
        <taxon>Gammaproteobacteria</taxon>
        <taxon>Oceanospirillales</taxon>
        <taxon>Oceanospirillaceae</taxon>
        <taxon>Parathalassolituus</taxon>
    </lineage>
</organism>
<feature type="transmembrane region" description="Helical" evidence="2">
    <location>
        <begin position="47"/>
        <end position="70"/>
    </location>
</feature>
<protein>
    <submittedName>
        <fullName evidence="3">Uncharacterized protein</fullName>
    </submittedName>
</protein>
<evidence type="ECO:0000313" key="3">
    <source>
        <dbReference type="EMBL" id="MCY0967416.1"/>
    </source>
</evidence>
<sequence>MTRFLLYTGFLLTIGLFASGVEVQPEFGMFDPQLVLQPDSASTILDIIPALLASLLLAPALLLFALLLVVPLPTPPAQPVFSPSETVQRRGPPRFPL</sequence>
<dbReference type="Proteomes" id="UP001150830">
    <property type="component" value="Unassembled WGS sequence"/>
</dbReference>
<dbReference type="EMBL" id="JAPNOA010000059">
    <property type="protein sequence ID" value="MCY0967416.1"/>
    <property type="molecule type" value="Genomic_DNA"/>
</dbReference>
<comment type="caution">
    <text evidence="3">The sequence shown here is derived from an EMBL/GenBank/DDBJ whole genome shotgun (WGS) entry which is preliminary data.</text>
</comment>
<keyword evidence="2" id="KW-0472">Membrane</keyword>
<gene>
    <name evidence="3" type="ORF">OUO13_19725</name>
</gene>
<proteinExistence type="predicted"/>
<keyword evidence="2" id="KW-0812">Transmembrane</keyword>
<evidence type="ECO:0000256" key="1">
    <source>
        <dbReference type="SAM" id="MobiDB-lite"/>
    </source>
</evidence>
<keyword evidence="4" id="KW-1185">Reference proteome</keyword>
<accession>A0A9X3IU06</accession>
<evidence type="ECO:0000313" key="4">
    <source>
        <dbReference type="Proteomes" id="UP001150830"/>
    </source>
</evidence>
<name>A0A9X3IU06_9GAMM</name>
<dbReference type="RefSeq" id="WP_283175613.1">
    <property type="nucleotide sequence ID" value="NZ_JAPNOA010000059.1"/>
</dbReference>
<reference evidence="3" key="1">
    <citation type="submission" date="2022-11" db="EMBL/GenBank/DDBJ databases">
        <title>Parathalassolutuus dongxingensis gen. nov., sp. nov., a novel member of family Oceanospirillaceae isolated from a coastal shrimp pond in Guangxi, China.</title>
        <authorList>
            <person name="Chen H."/>
        </authorList>
    </citation>
    <scope>NUCLEOTIDE SEQUENCE</scope>
    <source>
        <strain evidence="3">G-43</strain>
    </source>
</reference>
<keyword evidence="2" id="KW-1133">Transmembrane helix</keyword>
<feature type="region of interest" description="Disordered" evidence="1">
    <location>
        <begin position="75"/>
        <end position="97"/>
    </location>
</feature>
<evidence type="ECO:0000256" key="2">
    <source>
        <dbReference type="SAM" id="Phobius"/>
    </source>
</evidence>